<dbReference type="Gene3D" id="3.80.10.10">
    <property type="entry name" value="Ribonuclease Inhibitor"/>
    <property type="match status" value="1"/>
</dbReference>
<evidence type="ECO:0000256" key="2">
    <source>
        <dbReference type="ARBA" id="ARBA00022614"/>
    </source>
</evidence>
<evidence type="ECO:0000313" key="7">
    <source>
        <dbReference type="Proteomes" id="UP001172457"/>
    </source>
</evidence>
<evidence type="ECO:0000256" key="3">
    <source>
        <dbReference type="ARBA" id="ARBA00022737"/>
    </source>
</evidence>
<keyword evidence="2" id="KW-0433">Leucine-rich repeat</keyword>
<protein>
    <recommendedName>
        <fullName evidence="5">RPW8 domain-containing protein</fullName>
    </recommendedName>
</protein>
<evidence type="ECO:0000313" key="6">
    <source>
        <dbReference type="EMBL" id="KAJ9539291.1"/>
    </source>
</evidence>
<dbReference type="Gene3D" id="1.10.10.10">
    <property type="entry name" value="Winged helix-like DNA-binding domain superfamily/Winged helix DNA-binding domain"/>
    <property type="match status" value="1"/>
</dbReference>
<dbReference type="GO" id="GO:0006952">
    <property type="term" value="P:defense response"/>
    <property type="evidence" value="ECO:0007669"/>
    <property type="project" value="UniProtKB-KW"/>
</dbReference>
<dbReference type="Gene3D" id="1.10.8.430">
    <property type="entry name" value="Helical domain of apoptotic protease-activating factors"/>
    <property type="match status" value="1"/>
</dbReference>
<organism evidence="6 7">
    <name type="scientific">Centaurea solstitialis</name>
    <name type="common">yellow star-thistle</name>
    <dbReference type="NCBI Taxonomy" id="347529"/>
    <lineage>
        <taxon>Eukaryota</taxon>
        <taxon>Viridiplantae</taxon>
        <taxon>Streptophyta</taxon>
        <taxon>Embryophyta</taxon>
        <taxon>Tracheophyta</taxon>
        <taxon>Spermatophyta</taxon>
        <taxon>Magnoliopsida</taxon>
        <taxon>eudicotyledons</taxon>
        <taxon>Gunneridae</taxon>
        <taxon>Pentapetalae</taxon>
        <taxon>asterids</taxon>
        <taxon>campanulids</taxon>
        <taxon>Asterales</taxon>
        <taxon>Asteraceae</taxon>
        <taxon>Carduoideae</taxon>
        <taxon>Cardueae</taxon>
        <taxon>Centaureinae</taxon>
        <taxon>Centaurea</taxon>
    </lineage>
</organism>
<dbReference type="Pfam" id="PF23598">
    <property type="entry name" value="LRR_14"/>
    <property type="match status" value="1"/>
</dbReference>
<evidence type="ECO:0000256" key="4">
    <source>
        <dbReference type="ARBA" id="ARBA00022821"/>
    </source>
</evidence>
<dbReference type="InterPro" id="IPR032675">
    <property type="entry name" value="LRR_dom_sf"/>
</dbReference>
<dbReference type="InterPro" id="IPR036388">
    <property type="entry name" value="WH-like_DNA-bd_sf"/>
</dbReference>
<comment type="caution">
    <text evidence="6">The sequence shown here is derived from an EMBL/GenBank/DDBJ whole genome shotgun (WGS) entry which is preliminary data.</text>
</comment>
<comment type="similarity">
    <text evidence="1">Belongs to the disease resistance NB-LRR family.</text>
</comment>
<dbReference type="InterPro" id="IPR027417">
    <property type="entry name" value="P-loop_NTPase"/>
</dbReference>
<dbReference type="SUPFAM" id="SSF52047">
    <property type="entry name" value="RNI-like"/>
    <property type="match status" value="1"/>
</dbReference>
<dbReference type="Pfam" id="PF00931">
    <property type="entry name" value="NB-ARC"/>
    <property type="match status" value="1"/>
</dbReference>
<proteinExistence type="inferred from homology"/>
<dbReference type="PANTHER" id="PTHR36766">
    <property type="entry name" value="PLANT BROAD-SPECTRUM MILDEW RESISTANCE PROTEIN RPW8"/>
    <property type="match status" value="1"/>
</dbReference>
<dbReference type="PANTHER" id="PTHR36766:SF3">
    <property type="entry name" value="RPW8 DOMAIN-CONTAINING PROTEIN"/>
    <property type="match status" value="1"/>
</dbReference>
<dbReference type="AlphaFoldDB" id="A0AA38SMT5"/>
<dbReference type="InterPro" id="IPR002182">
    <property type="entry name" value="NB-ARC"/>
</dbReference>
<sequence>MADFVSEPISKLSDALIFVAKTTADFKPQLEQLRTTLDGIASNVDSIKKLNQELDRDSTVFTSVMIEAEELVNKCSKINRWNYLKKFTHSRDLKNINKKLLGVFQVGVQADQSRDGKETLVEVKSVNRRMDSLVSEMEGLRNETIERGGKLGWWVPRLPKHIVGFKEPLARLKAMVLSDTDDAPPVMVVSAAAGCGKTTLAKMLCYDPQIQEKFGKNLFFVTVSETPNFMLIVNDLLNPNSFGQQVGFQNDEDAKNKLENFLGERASSPTLLVLDDVWSESFINNFVFEIERYKIVVTSRRDITRYYVFKLEPLSDEDANTLFCHSAFTEYKGKSTPSIDEHLVNQMVKYCMKHPLILVVVGGSLNGKDARIWRRMLKELSQGHSVLDLNKEILPHLETSFMALDDELKECYLDFGLFLEDQRITAGALLNIWVHLYNHDDEGNDTLHKIDELSYRNLVNLMSIEEDPDSIGNYYEQQFVTQHDLLRQLAINLSSKQPIAQRTRLIINVQGKDLPTSISQVQGPMKARILSISTGESFASGWCKLEVPEVEVLVLNLMSKTYTLPHFLEEMQKLKILNVTNHGLYPTEFENFHILGCLSNLTRIRLERVAISSLSGPTLALVNLQKISFIMCKMGNAFEELSNDNSNMWPGLVEIEMDYCQDLVGFPTILCNSVHLKTLSITNCNEMCELPKEIGNLTSLKTLSLRSCTKLEKLPESLTRLEKLTILDISDCLSLSELPKEIGKLGGLEKINMKGCTGVHEIPTSVKELSHTQVICYEETSYLWQDFSNVEKKVVEEDRLGTLMRIIL</sequence>
<dbReference type="EMBL" id="JARYMX010000008">
    <property type="protein sequence ID" value="KAJ9539291.1"/>
    <property type="molecule type" value="Genomic_DNA"/>
</dbReference>
<accession>A0AA38SMT5</accession>
<keyword evidence="4" id="KW-0611">Plant defense</keyword>
<keyword evidence="3" id="KW-0677">Repeat</keyword>
<gene>
    <name evidence="6" type="ORF">OSB04_032024</name>
</gene>
<dbReference type="Gene3D" id="3.40.50.300">
    <property type="entry name" value="P-loop containing nucleotide triphosphate hydrolases"/>
    <property type="match status" value="1"/>
</dbReference>
<dbReference type="Proteomes" id="UP001172457">
    <property type="component" value="Chromosome 8"/>
</dbReference>
<dbReference type="InterPro" id="IPR008808">
    <property type="entry name" value="Powdery_mildew-R_dom"/>
</dbReference>
<evidence type="ECO:0000259" key="5">
    <source>
        <dbReference type="PROSITE" id="PS51153"/>
    </source>
</evidence>
<dbReference type="Pfam" id="PF05659">
    <property type="entry name" value="RPW8"/>
    <property type="match status" value="1"/>
</dbReference>
<dbReference type="InterPro" id="IPR055414">
    <property type="entry name" value="LRR_R13L4/SHOC2-like"/>
</dbReference>
<evidence type="ECO:0000256" key="1">
    <source>
        <dbReference type="ARBA" id="ARBA00008894"/>
    </source>
</evidence>
<keyword evidence="7" id="KW-1185">Reference proteome</keyword>
<dbReference type="SUPFAM" id="SSF52540">
    <property type="entry name" value="P-loop containing nucleoside triphosphate hydrolases"/>
    <property type="match status" value="1"/>
</dbReference>
<name>A0AA38SMT5_9ASTR</name>
<dbReference type="InterPro" id="IPR042197">
    <property type="entry name" value="Apaf_helical"/>
</dbReference>
<dbReference type="GO" id="GO:0043531">
    <property type="term" value="F:ADP binding"/>
    <property type="evidence" value="ECO:0007669"/>
    <property type="project" value="InterPro"/>
</dbReference>
<dbReference type="PROSITE" id="PS51153">
    <property type="entry name" value="RPW8"/>
    <property type="match status" value="1"/>
</dbReference>
<feature type="domain" description="RPW8" evidence="5">
    <location>
        <begin position="1"/>
        <end position="142"/>
    </location>
</feature>
<reference evidence="6" key="1">
    <citation type="submission" date="2023-03" db="EMBL/GenBank/DDBJ databases">
        <title>Chromosome-scale reference genome and RAD-based genetic map of yellow starthistle (Centaurea solstitialis) reveal putative structural variation and QTLs associated with invader traits.</title>
        <authorList>
            <person name="Reatini B."/>
            <person name="Cang F.A."/>
            <person name="Jiang Q."/>
            <person name="Mckibben M.T.W."/>
            <person name="Barker M.S."/>
            <person name="Rieseberg L.H."/>
            <person name="Dlugosch K.M."/>
        </authorList>
    </citation>
    <scope>NUCLEOTIDE SEQUENCE</scope>
    <source>
        <strain evidence="6">CAN-66</strain>
        <tissue evidence="6">Leaf</tissue>
    </source>
</reference>
<dbReference type="PRINTS" id="PR00364">
    <property type="entry name" value="DISEASERSIST"/>
</dbReference>